<evidence type="ECO:0000259" key="2">
    <source>
        <dbReference type="Pfam" id="PF12850"/>
    </source>
</evidence>
<dbReference type="InterPro" id="IPR011152">
    <property type="entry name" value="Pesterase_MJ0912"/>
</dbReference>
<evidence type="ECO:0000313" key="3">
    <source>
        <dbReference type="EMBL" id="WZL76454.1"/>
    </source>
</evidence>
<dbReference type="CDD" id="cd00838">
    <property type="entry name" value="MPP_superfamily"/>
    <property type="match status" value="1"/>
</dbReference>
<dbReference type="SUPFAM" id="SSF56300">
    <property type="entry name" value="Metallo-dependent phosphatases"/>
    <property type="match status" value="1"/>
</dbReference>
<proteinExistence type="inferred from homology"/>
<organism evidence="3 4">
    <name type="scientific">Thermatribacter velox</name>
    <dbReference type="NCBI Taxonomy" id="3039681"/>
    <lineage>
        <taxon>Bacteria</taxon>
        <taxon>Pseudomonadati</taxon>
        <taxon>Atribacterota</taxon>
        <taxon>Atribacteria</taxon>
        <taxon>Atribacterales</taxon>
        <taxon>Thermatribacteraceae</taxon>
        <taxon>Thermatribacter</taxon>
    </lineage>
</organism>
<feature type="domain" description="Calcineurin-like phosphoesterase" evidence="2">
    <location>
        <begin position="1"/>
        <end position="199"/>
    </location>
</feature>
<dbReference type="PANTHER" id="PTHR42850:SF2">
    <property type="entry name" value="BLL5683 PROTEIN"/>
    <property type="match status" value="1"/>
</dbReference>
<comment type="similarity">
    <text evidence="1">Belongs to the metallophosphoesterase superfamily. YfcE family.</text>
</comment>
<accession>A0ABZ2YBT1</accession>
<dbReference type="EMBL" id="CP121689">
    <property type="protein sequence ID" value="WZL76454.1"/>
    <property type="molecule type" value="Genomic_DNA"/>
</dbReference>
<dbReference type="Gene3D" id="3.60.21.10">
    <property type="match status" value="1"/>
</dbReference>
<evidence type="ECO:0000313" key="4">
    <source>
        <dbReference type="Proteomes" id="UP001461341"/>
    </source>
</evidence>
<dbReference type="Pfam" id="PF12850">
    <property type="entry name" value="Metallophos_2"/>
    <property type="match status" value="1"/>
</dbReference>
<sequence length="249" mass="28430">MKIAVFSDIHGNIFALEAVLKDIERHRPEVTVCLGDLVGYNPFPNEVVQKIRALAIPTIMGNYDQGVGFDLDDCGCAYRSSEEKARGHISLSWTRKVVTPENKAFLRNLLSRYEIKHSAYHLLFVHGSPRRINEYLFPDRPDSSFLHVMQNEEANVLVCGHTHIPFAREIGTLKVINDGSVGLPKDGNWKACWVLIEIEEGFKVSFQRSSYDWEFLREGYKNNPELPFFAEELMKEQESESEKKGKGNP</sequence>
<keyword evidence="4" id="KW-1185">Reference proteome</keyword>
<dbReference type="PANTHER" id="PTHR42850">
    <property type="entry name" value="METALLOPHOSPHOESTERASE"/>
    <property type="match status" value="1"/>
</dbReference>
<name>A0ABZ2YBT1_9BACT</name>
<dbReference type="RefSeq" id="WP_369018617.1">
    <property type="nucleotide sequence ID" value="NZ_CP121689.1"/>
</dbReference>
<dbReference type="Proteomes" id="UP001461341">
    <property type="component" value="Chromosome"/>
</dbReference>
<protein>
    <submittedName>
        <fullName evidence="3">Metallophosphoesterase family protein</fullName>
    </submittedName>
</protein>
<dbReference type="PIRSF" id="PIRSF000883">
    <property type="entry name" value="Pesterase_MJ0912"/>
    <property type="match status" value="1"/>
</dbReference>
<dbReference type="InterPro" id="IPR029052">
    <property type="entry name" value="Metallo-depent_PP-like"/>
</dbReference>
<evidence type="ECO:0000256" key="1">
    <source>
        <dbReference type="ARBA" id="ARBA00008950"/>
    </source>
</evidence>
<dbReference type="InterPro" id="IPR050126">
    <property type="entry name" value="Ap4A_hydrolase"/>
</dbReference>
<reference evidence="3 4" key="1">
    <citation type="submission" date="2023-03" db="EMBL/GenBank/DDBJ databases">
        <title>Novel Species.</title>
        <authorList>
            <person name="Ma S."/>
        </authorList>
    </citation>
    <scope>NUCLEOTIDE SEQUENCE [LARGE SCALE GENOMIC DNA]</scope>
    <source>
        <strain evidence="3 4">B11</strain>
    </source>
</reference>
<gene>
    <name evidence="3" type="ORF">QBE54_01600</name>
</gene>
<dbReference type="InterPro" id="IPR024654">
    <property type="entry name" value="Calcineurin-like_PHP_lpxH"/>
</dbReference>